<name>A0AAJ7CCH5_CEPCN</name>
<evidence type="ECO:0000256" key="3">
    <source>
        <dbReference type="ARBA" id="ARBA00022692"/>
    </source>
</evidence>
<protein>
    <submittedName>
        <fullName evidence="14">E3 ubiquitin-protein ligase MARCH3-like</fullName>
    </submittedName>
</protein>
<dbReference type="InterPro" id="IPR011016">
    <property type="entry name" value="Znf_RING-CH"/>
</dbReference>
<evidence type="ECO:0000256" key="2">
    <source>
        <dbReference type="ARBA" id="ARBA00022679"/>
    </source>
</evidence>
<dbReference type="Gene3D" id="3.30.40.10">
    <property type="entry name" value="Zinc/RING finger domain, C3HC4 (zinc finger)"/>
    <property type="match status" value="1"/>
</dbReference>
<dbReference type="RefSeq" id="XP_015607157.1">
    <property type="nucleotide sequence ID" value="XM_015751671.2"/>
</dbReference>
<evidence type="ECO:0000256" key="5">
    <source>
        <dbReference type="ARBA" id="ARBA00022771"/>
    </source>
</evidence>
<keyword evidence="4" id="KW-0479">Metal-binding</keyword>
<keyword evidence="5" id="KW-0863">Zinc-finger</keyword>
<gene>
    <name evidence="14" type="primary">LOC107273453</name>
</gene>
<evidence type="ECO:0000313" key="14">
    <source>
        <dbReference type="RefSeq" id="XP_015607157.1"/>
    </source>
</evidence>
<dbReference type="InterPro" id="IPR013083">
    <property type="entry name" value="Znf_RING/FYVE/PHD"/>
</dbReference>
<dbReference type="GeneID" id="107273453"/>
<dbReference type="GO" id="GO:0008270">
    <property type="term" value="F:zinc ion binding"/>
    <property type="evidence" value="ECO:0007669"/>
    <property type="project" value="UniProtKB-KW"/>
</dbReference>
<evidence type="ECO:0000256" key="7">
    <source>
        <dbReference type="ARBA" id="ARBA00022833"/>
    </source>
</evidence>
<evidence type="ECO:0000313" key="13">
    <source>
        <dbReference type="Proteomes" id="UP000694920"/>
    </source>
</evidence>
<evidence type="ECO:0000256" key="6">
    <source>
        <dbReference type="ARBA" id="ARBA00022786"/>
    </source>
</evidence>
<feature type="compositionally biased region" description="Low complexity" evidence="10">
    <location>
        <begin position="30"/>
        <end position="47"/>
    </location>
</feature>
<dbReference type="PANTHER" id="PTHR46065:SF3">
    <property type="entry name" value="FI20425P1"/>
    <property type="match status" value="1"/>
</dbReference>
<evidence type="ECO:0000256" key="11">
    <source>
        <dbReference type="SAM" id="Phobius"/>
    </source>
</evidence>
<dbReference type="Proteomes" id="UP000694920">
    <property type="component" value="Unplaced"/>
</dbReference>
<dbReference type="SUPFAM" id="SSF57850">
    <property type="entry name" value="RING/U-box"/>
    <property type="match status" value="1"/>
</dbReference>
<dbReference type="GO" id="GO:0016020">
    <property type="term" value="C:membrane"/>
    <property type="evidence" value="ECO:0007669"/>
    <property type="project" value="UniProtKB-SubCell"/>
</dbReference>
<keyword evidence="3 11" id="KW-0812">Transmembrane</keyword>
<dbReference type="KEGG" id="ccin:107273453"/>
<keyword evidence="9 11" id="KW-0472">Membrane</keyword>
<keyword evidence="6" id="KW-0833">Ubl conjugation pathway</keyword>
<dbReference type="GO" id="GO:0016567">
    <property type="term" value="P:protein ubiquitination"/>
    <property type="evidence" value="ECO:0007669"/>
    <property type="project" value="TreeGrafter"/>
</dbReference>
<feature type="transmembrane region" description="Helical" evidence="11">
    <location>
        <begin position="160"/>
        <end position="181"/>
    </location>
</feature>
<keyword evidence="7" id="KW-0862">Zinc</keyword>
<organism evidence="13 14">
    <name type="scientific">Cephus cinctus</name>
    <name type="common">Wheat stem sawfly</name>
    <dbReference type="NCBI Taxonomy" id="211228"/>
    <lineage>
        <taxon>Eukaryota</taxon>
        <taxon>Metazoa</taxon>
        <taxon>Ecdysozoa</taxon>
        <taxon>Arthropoda</taxon>
        <taxon>Hexapoda</taxon>
        <taxon>Insecta</taxon>
        <taxon>Pterygota</taxon>
        <taxon>Neoptera</taxon>
        <taxon>Endopterygota</taxon>
        <taxon>Hymenoptera</taxon>
        <taxon>Cephoidea</taxon>
        <taxon>Cephidae</taxon>
        <taxon>Cephus</taxon>
    </lineage>
</organism>
<keyword evidence="8 11" id="KW-1133">Transmembrane helix</keyword>
<comment type="subcellular location">
    <subcellularLocation>
        <location evidence="1">Membrane</location>
        <topology evidence="1">Multi-pass membrane protein</topology>
    </subcellularLocation>
</comment>
<feature type="transmembrane region" description="Helical" evidence="11">
    <location>
        <begin position="193"/>
        <end position="212"/>
    </location>
</feature>
<dbReference type="PANTHER" id="PTHR46065">
    <property type="entry name" value="E3 UBIQUITIN-PROTEIN LIGASE MARCH 2/3 FAMILY MEMBER"/>
    <property type="match status" value="1"/>
</dbReference>
<reference evidence="14" key="1">
    <citation type="submission" date="2025-08" db="UniProtKB">
        <authorList>
            <consortium name="RefSeq"/>
        </authorList>
    </citation>
    <scope>IDENTIFICATION</scope>
</reference>
<accession>A0AAJ7CCH5</accession>
<evidence type="ECO:0000259" key="12">
    <source>
        <dbReference type="PROSITE" id="PS51292"/>
    </source>
</evidence>
<proteinExistence type="predicted"/>
<keyword evidence="13" id="KW-1185">Reference proteome</keyword>
<dbReference type="PROSITE" id="PS51292">
    <property type="entry name" value="ZF_RING_CH"/>
    <property type="match status" value="1"/>
</dbReference>
<feature type="domain" description="RING-CH-type" evidence="12">
    <location>
        <begin position="63"/>
        <end position="123"/>
    </location>
</feature>
<dbReference type="AlphaFoldDB" id="A0AAJ7CCH5"/>
<dbReference type="Pfam" id="PF12906">
    <property type="entry name" value="RINGv"/>
    <property type="match status" value="1"/>
</dbReference>
<evidence type="ECO:0000256" key="9">
    <source>
        <dbReference type="ARBA" id="ARBA00023136"/>
    </source>
</evidence>
<evidence type="ECO:0000256" key="4">
    <source>
        <dbReference type="ARBA" id="ARBA00022723"/>
    </source>
</evidence>
<evidence type="ECO:0000256" key="1">
    <source>
        <dbReference type="ARBA" id="ARBA00004141"/>
    </source>
</evidence>
<evidence type="ECO:0000256" key="10">
    <source>
        <dbReference type="SAM" id="MobiDB-lite"/>
    </source>
</evidence>
<feature type="region of interest" description="Disordered" evidence="10">
    <location>
        <begin position="26"/>
        <end position="51"/>
    </location>
</feature>
<dbReference type="GO" id="GO:0004842">
    <property type="term" value="F:ubiquitin-protein transferase activity"/>
    <property type="evidence" value="ECO:0007669"/>
    <property type="project" value="TreeGrafter"/>
</dbReference>
<sequence length="251" mass="29418">MKMIDKCNSVASTLAKVSERIETSEKREVVVSSKSQSSRTSKISESSESSKSKEKKHQEIIVYSDIEEVYCRICYDTDARVQIIYPCKCKGTMGAIHLECLERWLEESNRNSCELCGQQFQVERTPRYHALTSIFVWLCLNQEEHQYFIRSLRADLLRSLVVTPVTICCSYLCVVAADFYSKNNYDNFPPARWTTYSLLIMMTLLIFSYFVWMYMALHYHQRVWFYWWQKTSVVKVTFAEEVKGEILINAA</sequence>
<evidence type="ECO:0000256" key="8">
    <source>
        <dbReference type="ARBA" id="ARBA00022989"/>
    </source>
</evidence>
<keyword evidence="2" id="KW-0808">Transferase</keyword>
<dbReference type="SMART" id="SM00744">
    <property type="entry name" value="RINGv"/>
    <property type="match status" value="1"/>
</dbReference>